<evidence type="ECO:0000259" key="1">
    <source>
        <dbReference type="PROSITE" id="PS51186"/>
    </source>
</evidence>
<organism evidence="2 3">
    <name type="scientific">Elliptochloris bilobata</name>
    <dbReference type="NCBI Taxonomy" id="381761"/>
    <lineage>
        <taxon>Eukaryota</taxon>
        <taxon>Viridiplantae</taxon>
        <taxon>Chlorophyta</taxon>
        <taxon>core chlorophytes</taxon>
        <taxon>Trebouxiophyceae</taxon>
        <taxon>Trebouxiophyceae incertae sedis</taxon>
        <taxon>Elliptochloris clade</taxon>
        <taxon>Elliptochloris</taxon>
    </lineage>
</organism>
<keyword evidence="3" id="KW-1185">Reference proteome</keyword>
<dbReference type="InterPro" id="IPR000182">
    <property type="entry name" value="GNAT_dom"/>
</dbReference>
<dbReference type="GO" id="GO:0016747">
    <property type="term" value="F:acyltransferase activity, transferring groups other than amino-acyl groups"/>
    <property type="evidence" value="ECO:0007669"/>
    <property type="project" value="InterPro"/>
</dbReference>
<comment type="caution">
    <text evidence="2">The sequence shown here is derived from an EMBL/GenBank/DDBJ whole genome shotgun (WGS) entry which is preliminary data.</text>
</comment>
<sequence>MNYPPIYRRLLRRHIGQYLRLHACLPPKTVGGPAWDAGGPLVGSVEVSLAASTRTRSLTLNAPDDCAYICNMAVDERFRRRGYGAALLDAAERVARLGGQRDLYLHLRTQDVPARRLYEGAGYEQVARDSFLIALVGMDRRCLLRKRLAPTS</sequence>
<dbReference type="PANTHER" id="PTHR47489:SF2">
    <property type="entry name" value="GCN5-RELATED N-ACETYLTRANSFERASE 5, CHLOROPLASTIC"/>
    <property type="match status" value="1"/>
</dbReference>
<feature type="domain" description="N-acetyltransferase" evidence="1">
    <location>
        <begin position="1"/>
        <end position="149"/>
    </location>
</feature>
<dbReference type="Pfam" id="PF00583">
    <property type="entry name" value="Acetyltransf_1"/>
    <property type="match status" value="1"/>
</dbReference>
<dbReference type="CDD" id="cd04301">
    <property type="entry name" value="NAT_SF"/>
    <property type="match status" value="1"/>
</dbReference>
<evidence type="ECO:0000313" key="2">
    <source>
        <dbReference type="EMBL" id="KAK9838283.1"/>
    </source>
</evidence>
<name>A0AAW1RWX5_9CHLO</name>
<proteinExistence type="predicted"/>
<dbReference type="PROSITE" id="PS51186">
    <property type="entry name" value="GNAT"/>
    <property type="match status" value="1"/>
</dbReference>
<dbReference type="AlphaFoldDB" id="A0AAW1RWX5"/>
<dbReference type="InterPro" id="IPR016181">
    <property type="entry name" value="Acyl_CoA_acyltransferase"/>
</dbReference>
<dbReference type="EMBL" id="JALJOU010000019">
    <property type="protein sequence ID" value="KAK9838283.1"/>
    <property type="molecule type" value="Genomic_DNA"/>
</dbReference>
<dbReference type="SUPFAM" id="SSF55729">
    <property type="entry name" value="Acyl-CoA N-acyltransferases (Nat)"/>
    <property type="match status" value="1"/>
</dbReference>
<protein>
    <recommendedName>
        <fullName evidence="1">N-acetyltransferase domain-containing protein</fullName>
    </recommendedName>
</protein>
<gene>
    <name evidence="2" type="ORF">WJX81_002285</name>
</gene>
<reference evidence="2 3" key="1">
    <citation type="journal article" date="2024" name="Nat. Commun.">
        <title>Phylogenomics reveals the evolutionary origins of lichenization in chlorophyte algae.</title>
        <authorList>
            <person name="Puginier C."/>
            <person name="Libourel C."/>
            <person name="Otte J."/>
            <person name="Skaloud P."/>
            <person name="Haon M."/>
            <person name="Grisel S."/>
            <person name="Petersen M."/>
            <person name="Berrin J.G."/>
            <person name="Delaux P.M."/>
            <person name="Dal Grande F."/>
            <person name="Keller J."/>
        </authorList>
    </citation>
    <scope>NUCLEOTIDE SEQUENCE [LARGE SCALE GENOMIC DNA]</scope>
    <source>
        <strain evidence="2 3">SAG 245.80</strain>
    </source>
</reference>
<dbReference type="PANTHER" id="PTHR47489">
    <property type="entry name" value="ACYL-COA N-ACYLTRANSFERASES (NAT) SUPERFAMILY PROTEIN"/>
    <property type="match status" value="1"/>
</dbReference>
<dbReference type="Gene3D" id="3.40.630.30">
    <property type="match status" value="1"/>
</dbReference>
<accession>A0AAW1RWX5</accession>
<dbReference type="Proteomes" id="UP001445335">
    <property type="component" value="Unassembled WGS sequence"/>
</dbReference>
<evidence type="ECO:0000313" key="3">
    <source>
        <dbReference type="Proteomes" id="UP001445335"/>
    </source>
</evidence>